<dbReference type="InterPro" id="IPR013762">
    <property type="entry name" value="Integrase-like_cat_sf"/>
</dbReference>
<dbReference type="GO" id="GO:0075713">
    <property type="term" value="P:establishment of integrated proviral latency"/>
    <property type="evidence" value="ECO:0007669"/>
    <property type="project" value="UniProtKB-KW"/>
</dbReference>
<evidence type="ECO:0000256" key="3">
    <source>
        <dbReference type="ARBA" id="ARBA00022679"/>
    </source>
</evidence>
<dbReference type="PROSITE" id="PS51898">
    <property type="entry name" value="TYR_RECOMBINASE"/>
    <property type="match status" value="1"/>
</dbReference>
<dbReference type="Gene3D" id="1.10.443.10">
    <property type="entry name" value="Intergrase catalytic core"/>
    <property type="match status" value="1"/>
</dbReference>
<keyword evidence="4" id="KW-0378">Hydrolase</keyword>
<protein>
    <recommendedName>
        <fullName evidence="2">Integrase</fullName>
    </recommendedName>
</protein>
<keyword evidence="6 9" id="KW-0238">DNA-binding</keyword>
<dbReference type="SUPFAM" id="SSF56349">
    <property type="entry name" value="DNA breaking-rejoining enzymes"/>
    <property type="match status" value="1"/>
</dbReference>
<dbReference type="InterPro" id="IPR011010">
    <property type="entry name" value="DNA_brk_join_enz"/>
</dbReference>
<evidence type="ECO:0000256" key="4">
    <source>
        <dbReference type="ARBA" id="ARBA00022801"/>
    </source>
</evidence>
<proteinExistence type="inferred from homology"/>
<dbReference type="GO" id="GO:0016740">
    <property type="term" value="F:transferase activity"/>
    <property type="evidence" value="ECO:0007669"/>
    <property type="project" value="UniProtKB-KW"/>
</dbReference>
<dbReference type="InterPro" id="IPR010998">
    <property type="entry name" value="Integrase_recombinase_N"/>
</dbReference>
<keyword evidence="13" id="KW-1185">Reference proteome</keyword>
<evidence type="ECO:0000256" key="7">
    <source>
        <dbReference type="ARBA" id="ARBA00023172"/>
    </source>
</evidence>
<dbReference type="InterPro" id="IPR050090">
    <property type="entry name" value="Tyrosine_recombinase_XerCD"/>
</dbReference>
<dbReference type="Proteomes" id="UP000272407">
    <property type="component" value="Segment"/>
</dbReference>
<evidence type="ECO:0000256" key="5">
    <source>
        <dbReference type="ARBA" id="ARBA00022908"/>
    </source>
</evidence>
<dbReference type="GO" id="GO:0016787">
    <property type="term" value="F:hydrolase activity"/>
    <property type="evidence" value="ECO:0007669"/>
    <property type="project" value="UniProtKB-KW"/>
</dbReference>
<dbReference type="InterPro" id="IPR004107">
    <property type="entry name" value="Integrase_SAM-like_N"/>
</dbReference>
<evidence type="ECO:0000313" key="12">
    <source>
        <dbReference type="EMBL" id="AYR01538.1"/>
    </source>
</evidence>
<dbReference type="PROSITE" id="PS51900">
    <property type="entry name" value="CB"/>
    <property type="match status" value="1"/>
</dbReference>
<evidence type="ECO:0000256" key="2">
    <source>
        <dbReference type="ARBA" id="ARBA00016082"/>
    </source>
</evidence>
<organism evidence="12 13">
    <name type="scientific">Arthrobacter phage Seahorse</name>
    <dbReference type="NCBI Taxonomy" id="2419611"/>
    <lineage>
        <taxon>Viruses</taxon>
        <taxon>Duplodnaviria</taxon>
        <taxon>Heunggongvirae</taxon>
        <taxon>Uroviricota</taxon>
        <taxon>Caudoviricetes</taxon>
        <taxon>Seamegvirus</taxon>
        <taxon>Seamegvirus seahorse</taxon>
    </lineage>
</organism>
<keyword evidence="7" id="KW-0233">DNA recombination</keyword>
<keyword evidence="8" id="KW-1179">Viral genome integration</keyword>
<keyword evidence="3" id="KW-0808">Transferase</keyword>
<dbReference type="GO" id="GO:0006310">
    <property type="term" value="P:DNA recombination"/>
    <property type="evidence" value="ECO:0007669"/>
    <property type="project" value="UniProtKB-KW"/>
</dbReference>
<evidence type="ECO:0000256" key="9">
    <source>
        <dbReference type="PROSITE-ProRule" id="PRU01248"/>
    </source>
</evidence>
<dbReference type="PANTHER" id="PTHR30349">
    <property type="entry name" value="PHAGE INTEGRASE-RELATED"/>
    <property type="match status" value="1"/>
</dbReference>
<feature type="domain" description="Tyr recombinase" evidence="10">
    <location>
        <begin position="120"/>
        <end position="296"/>
    </location>
</feature>
<dbReference type="Pfam" id="PF00589">
    <property type="entry name" value="Phage_integrase"/>
    <property type="match status" value="1"/>
</dbReference>
<dbReference type="GO" id="GO:0044826">
    <property type="term" value="P:viral genome integration into host DNA"/>
    <property type="evidence" value="ECO:0007669"/>
    <property type="project" value="UniProtKB-KW"/>
</dbReference>
<comment type="similarity">
    <text evidence="1">Belongs to the 'phage' integrase family.</text>
</comment>
<dbReference type="InterPro" id="IPR044068">
    <property type="entry name" value="CB"/>
</dbReference>
<dbReference type="GeneID" id="77932103"/>
<dbReference type="Pfam" id="PF02899">
    <property type="entry name" value="Phage_int_SAM_1"/>
    <property type="match status" value="1"/>
</dbReference>
<dbReference type="KEGG" id="vg:77932103"/>
<name>A0A3G3M6E5_9CAUD</name>
<gene>
    <name evidence="12" type="primary">38</name>
    <name evidence="12" type="ORF">PBI_SEAHORSE_38</name>
</gene>
<evidence type="ECO:0000256" key="1">
    <source>
        <dbReference type="ARBA" id="ARBA00008857"/>
    </source>
</evidence>
<dbReference type="PANTHER" id="PTHR30349:SF81">
    <property type="entry name" value="TYROSINE RECOMBINASE XERC"/>
    <property type="match status" value="1"/>
</dbReference>
<dbReference type="InterPro" id="IPR002104">
    <property type="entry name" value="Integrase_catalytic"/>
</dbReference>
<evidence type="ECO:0000259" key="11">
    <source>
        <dbReference type="PROSITE" id="PS51900"/>
    </source>
</evidence>
<accession>A0A3G3M6E5</accession>
<keyword evidence="8" id="KW-1160">Virus entry into host cell</keyword>
<reference evidence="12 13" key="1">
    <citation type="submission" date="2018-09" db="EMBL/GenBank/DDBJ databases">
        <authorList>
            <person name="Rimple P.A."/>
            <person name="Stoner T.H."/>
            <person name="Garlena R.A."/>
            <person name="Russell D.A."/>
            <person name="Pope W.H."/>
            <person name="Jacobs-Sera D."/>
            <person name="Hatfull G.F."/>
        </authorList>
    </citation>
    <scope>NUCLEOTIDE SEQUENCE [LARGE SCALE GENOMIC DNA]</scope>
</reference>
<sequence length="306" mass="33388">MEKTTLIGLPKARVTTPAELAAAGYLARYRGGTRETYRVSLKLLFDWCGGLGVDVLDGMRRPVLELFARYLEDERKNSPATVAHHLSIIRGFYSFAEIDGYIDRSPAAHLRMPRVYQDESKTLGLDRMELGALIQTARASSPSDAALVTLMGMLGLRVSEACAVKIEDYQDMERGHRVLRLVGKGGKPATIPLPVPVLRALDAAAGERTSGPLLLRNKSGLPVNRKSAALTITRLCKAAGITKKISPHSLRHSYVTACLDAGVPLRDVQVAARHSDPRITARYDRARHNHDRHANHTVAAFLAGAA</sequence>
<dbReference type="Gene3D" id="1.10.150.130">
    <property type="match status" value="1"/>
</dbReference>
<dbReference type="RefSeq" id="YP_010656224.1">
    <property type="nucleotide sequence ID" value="NC_070836.1"/>
</dbReference>
<evidence type="ECO:0000256" key="8">
    <source>
        <dbReference type="ARBA" id="ARBA00023195"/>
    </source>
</evidence>
<keyword evidence="5" id="KW-0229">DNA integration</keyword>
<evidence type="ECO:0000259" key="10">
    <source>
        <dbReference type="PROSITE" id="PS51898"/>
    </source>
</evidence>
<feature type="domain" description="Core-binding (CB)" evidence="11">
    <location>
        <begin position="16"/>
        <end position="97"/>
    </location>
</feature>
<dbReference type="GO" id="GO:0015074">
    <property type="term" value="P:DNA integration"/>
    <property type="evidence" value="ECO:0007669"/>
    <property type="project" value="UniProtKB-KW"/>
</dbReference>
<dbReference type="EMBL" id="MH910041">
    <property type="protein sequence ID" value="AYR01538.1"/>
    <property type="molecule type" value="Genomic_DNA"/>
</dbReference>
<evidence type="ECO:0000313" key="13">
    <source>
        <dbReference type="Proteomes" id="UP000272407"/>
    </source>
</evidence>
<dbReference type="GO" id="GO:0003677">
    <property type="term" value="F:DNA binding"/>
    <property type="evidence" value="ECO:0007669"/>
    <property type="project" value="UniProtKB-UniRule"/>
</dbReference>
<evidence type="ECO:0000256" key="6">
    <source>
        <dbReference type="ARBA" id="ARBA00023125"/>
    </source>
</evidence>